<evidence type="ECO:0000256" key="2">
    <source>
        <dbReference type="ARBA" id="ARBA00022741"/>
    </source>
</evidence>
<dbReference type="InterPro" id="IPR003593">
    <property type="entry name" value="AAA+_ATPase"/>
</dbReference>
<dbReference type="FunFam" id="3.40.50.300:FF:001320">
    <property type="entry name" value="Heme ABC transporter ATP-binding protein"/>
    <property type="match status" value="1"/>
</dbReference>
<dbReference type="InterPro" id="IPR050611">
    <property type="entry name" value="ABCF"/>
</dbReference>
<reference evidence="6 7" key="1">
    <citation type="journal article" date="2012" name="J. Bacteriol.">
        <title>Complete Genome Sequence of the Naphthalene-Degrading Pseudomonas putida Strain ND6.</title>
        <authorList>
            <person name="Li S."/>
            <person name="Zhao H."/>
            <person name="Li Y."/>
            <person name="Niu S."/>
            <person name="Cai B."/>
        </authorList>
    </citation>
    <scope>NUCLEOTIDE SEQUENCE [LARGE SCALE GENOMIC DNA]</scope>
    <source>
        <strain evidence="6 7">ND6</strain>
    </source>
</reference>
<dbReference type="Pfam" id="PF00005">
    <property type="entry name" value="ABC_tran"/>
    <property type="match status" value="2"/>
</dbReference>
<evidence type="ECO:0000313" key="7">
    <source>
        <dbReference type="Proteomes" id="UP000005268"/>
    </source>
</evidence>
<feature type="domain" description="ABC transporter" evidence="5">
    <location>
        <begin position="28"/>
        <end position="279"/>
    </location>
</feature>
<dbReference type="AlphaFoldDB" id="I3UMS2"/>
<feature type="compositionally biased region" description="Basic and acidic residues" evidence="4">
    <location>
        <begin position="284"/>
        <end position="306"/>
    </location>
</feature>
<name>I3UMS2_PSEPU</name>
<dbReference type="PATRIC" id="fig|231023.4.peg.5"/>
<proteinExistence type="predicted"/>
<dbReference type="EMBL" id="CP003588">
    <property type="protein sequence ID" value="AFK66793.1"/>
    <property type="molecule type" value="Genomic_DNA"/>
</dbReference>
<dbReference type="Gene3D" id="3.40.50.300">
    <property type="entry name" value="P-loop containing nucleotide triphosphate hydrolases"/>
    <property type="match status" value="2"/>
</dbReference>
<sequence length="565" mass="61820">MHSLNDEVFVQCAIDAAVRSTASLQPPVRSGDVAAFVELCMTNTSILTLDSVSLALPDGRPLFSNLNETFDQRRTGLVGRNGVGKSLLGQILAGRREPSSGHCRRLGPVHLLDQQVIARSATLADLAQVGPVIAALERIEQGSIKPQDFDTVGERWDIRKQLQLQLEGHGLGQLDWRQPARTLSGGQAMRVALIGAWLSDADYLILDEPSNHLDSNARAQLLSMIEAWDRGLLVISHDRSLLAHMTRIVELSSLGLQAYGGNYSLYSAQKANQTAQAQQQLARLKQEQQRQARELQRQREDLERHQARAGRQAKHANQAKILVDRKQERSQATAGKQRRDHRDARQTLLGKVRDAAREVEQDSAITLHAPTPQRHPGREVLALQALCLPHGTRKALDLRLCLGQRVGLIGANGSGKSTLLRLLNGELPASPDNVRLSGETALLDQHCSTLAGNRSVLEHLRQANPTLAQGKLRSRLAQLGLDAARIELPSSLLSGGERMKAALAAVLYRERPLDLLLLDEPGNHLDLPSLAALEGMLGQFRGALIVASHDAVLLENLALDEYLLL</sequence>
<dbReference type="InterPro" id="IPR003439">
    <property type="entry name" value="ABC_transporter-like_ATP-bd"/>
</dbReference>
<organism evidence="6 7">
    <name type="scientific">Pseudomonas putida ND6</name>
    <dbReference type="NCBI Taxonomy" id="231023"/>
    <lineage>
        <taxon>Bacteria</taxon>
        <taxon>Pseudomonadati</taxon>
        <taxon>Pseudomonadota</taxon>
        <taxon>Gammaproteobacteria</taxon>
        <taxon>Pseudomonadales</taxon>
        <taxon>Pseudomonadaceae</taxon>
        <taxon>Pseudomonas</taxon>
    </lineage>
</organism>
<dbReference type="GO" id="GO:0016887">
    <property type="term" value="F:ATP hydrolysis activity"/>
    <property type="evidence" value="ECO:0007669"/>
    <property type="project" value="InterPro"/>
</dbReference>
<keyword evidence="2" id="KW-0547">Nucleotide-binding</keyword>
<keyword evidence="1" id="KW-0677">Repeat</keyword>
<gene>
    <name evidence="6" type="ORF">YSA_00012</name>
</gene>
<dbReference type="InterPro" id="IPR017871">
    <property type="entry name" value="ABC_transporter-like_CS"/>
</dbReference>
<dbReference type="PROSITE" id="PS00211">
    <property type="entry name" value="ABC_TRANSPORTER_1"/>
    <property type="match status" value="2"/>
</dbReference>
<feature type="region of interest" description="Disordered" evidence="4">
    <location>
        <begin position="284"/>
        <end position="345"/>
    </location>
</feature>
<evidence type="ECO:0000256" key="3">
    <source>
        <dbReference type="ARBA" id="ARBA00022840"/>
    </source>
</evidence>
<evidence type="ECO:0000256" key="1">
    <source>
        <dbReference type="ARBA" id="ARBA00022737"/>
    </source>
</evidence>
<dbReference type="InterPro" id="IPR027417">
    <property type="entry name" value="P-loop_NTPase"/>
</dbReference>
<dbReference type="PANTHER" id="PTHR19211">
    <property type="entry name" value="ATP-BINDING TRANSPORT PROTEIN-RELATED"/>
    <property type="match status" value="1"/>
</dbReference>
<evidence type="ECO:0000313" key="6">
    <source>
        <dbReference type="EMBL" id="AFK66793.1"/>
    </source>
</evidence>
<dbReference type="Proteomes" id="UP000005268">
    <property type="component" value="Chromosome"/>
</dbReference>
<accession>I3UMS2</accession>
<dbReference type="HOGENOM" id="CLU_000604_36_0_6"/>
<dbReference type="SMART" id="SM00382">
    <property type="entry name" value="AAA"/>
    <property type="match status" value="2"/>
</dbReference>
<dbReference type="PANTHER" id="PTHR19211:SF6">
    <property type="entry name" value="BLL7188 PROTEIN"/>
    <property type="match status" value="1"/>
</dbReference>
<keyword evidence="3" id="KW-0067">ATP-binding</keyword>
<protein>
    <submittedName>
        <fullName evidence="6">ABC transporter-like protein</fullName>
    </submittedName>
</protein>
<dbReference type="KEGG" id="ppi:YSA_00012"/>
<dbReference type="PROSITE" id="PS50893">
    <property type="entry name" value="ABC_TRANSPORTER_2"/>
    <property type="match status" value="1"/>
</dbReference>
<dbReference type="SUPFAM" id="SSF52540">
    <property type="entry name" value="P-loop containing nucleoside triphosphate hydrolases"/>
    <property type="match status" value="2"/>
</dbReference>
<evidence type="ECO:0000256" key="4">
    <source>
        <dbReference type="SAM" id="MobiDB-lite"/>
    </source>
</evidence>
<evidence type="ECO:0000259" key="5">
    <source>
        <dbReference type="PROSITE" id="PS50893"/>
    </source>
</evidence>
<dbReference type="GO" id="GO:0005524">
    <property type="term" value="F:ATP binding"/>
    <property type="evidence" value="ECO:0007669"/>
    <property type="project" value="UniProtKB-KW"/>
</dbReference>